<keyword evidence="2" id="KW-0547">Nucleotide-binding</keyword>
<evidence type="ECO:0000256" key="5">
    <source>
        <dbReference type="ARBA" id="ARBA00024227"/>
    </source>
</evidence>
<sequence>MESIDSGVMTKELLSALPQFNMVSWVDTVDSTNAALIRLVREGSVKPFRPAILGARFQTQGKGRQGKKWHSMKDASLMFSCAFDVFMDPMKVPALAPISGLVACEVLRQNLDFVQQKKLTLKWPNDIYFNGAKLSGILVESVRPTLAERTGPKHHVIVLGMGMNLARAAFLSQELNRPIIDWTSILDGSHRRQNESLAMLVAKIAYAWQEAFARYEQEGIEPFLERFKLVDELQDKMVDVFHDQQLVLQGQALGIDQDGRLLVRDDQGHEHRVLVGDVSVRETEE</sequence>
<dbReference type="PANTHER" id="PTHR12835">
    <property type="entry name" value="BIOTIN PROTEIN LIGASE"/>
    <property type="match status" value="1"/>
</dbReference>
<dbReference type="Proteomes" id="UP000028945">
    <property type="component" value="Chromosome"/>
</dbReference>
<dbReference type="RefSeq" id="WP_038497896.1">
    <property type="nucleotide sequence ID" value="NZ_AFWK01000051.1"/>
</dbReference>
<evidence type="ECO:0000259" key="7">
    <source>
        <dbReference type="Pfam" id="PF02237"/>
    </source>
</evidence>
<evidence type="ECO:0000313" key="10">
    <source>
        <dbReference type="Proteomes" id="UP000028945"/>
    </source>
</evidence>
<evidence type="ECO:0000256" key="4">
    <source>
        <dbReference type="ARBA" id="ARBA00023267"/>
    </source>
</evidence>
<name>A0A077DBF2_9BURK</name>
<accession>A0A077DBF2</accession>
<dbReference type="InterPro" id="IPR004143">
    <property type="entry name" value="BPL_LPL_catalytic"/>
</dbReference>
<dbReference type="InterPro" id="IPR008988">
    <property type="entry name" value="Transcriptional_repressor_C"/>
</dbReference>
<dbReference type="GO" id="GO:0005524">
    <property type="term" value="F:ATP binding"/>
    <property type="evidence" value="ECO:0007669"/>
    <property type="project" value="UniProtKB-KW"/>
</dbReference>
<keyword evidence="3" id="KW-0067">ATP-binding</keyword>
<dbReference type="EC" id="6.3.4.15" evidence="5"/>
<gene>
    <name evidence="9" type="ORF">IX83_00470</name>
</gene>
<dbReference type="InterPro" id="IPR045864">
    <property type="entry name" value="aa-tRNA-synth_II/BPL/LPL"/>
</dbReference>
<dbReference type="NCBIfam" id="TIGR00121">
    <property type="entry name" value="birA_ligase"/>
    <property type="match status" value="1"/>
</dbReference>
<comment type="catalytic activity">
    <reaction evidence="6">
        <text>biotin + L-lysyl-[protein] + ATP = N(6)-biotinyl-L-lysyl-[protein] + AMP + diphosphate + H(+)</text>
        <dbReference type="Rhea" id="RHEA:11756"/>
        <dbReference type="Rhea" id="RHEA-COMP:9752"/>
        <dbReference type="Rhea" id="RHEA-COMP:10505"/>
        <dbReference type="ChEBI" id="CHEBI:15378"/>
        <dbReference type="ChEBI" id="CHEBI:29969"/>
        <dbReference type="ChEBI" id="CHEBI:30616"/>
        <dbReference type="ChEBI" id="CHEBI:33019"/>
        <dbReference type="ChEBI" id="CHEBI:57586"/>
        <dbReference type="ChEBI" id="CHEBI:83144"/>
        <dbReference type="ChEBI" id="CHEBI:456215"/>
        <dbReference type="EC" id="6.3.4.15"/>
    </reaction>
</comment>
<dbReference type="SUPFAM" id="SSF50037">
    <property type="entry name" value="C-terminal domain of transcriptional repressors"/>
    <property type="match status" value="1"/>
</dbReference>
<evidence type="ECO:0000256" key="6">
    <source>
        <dbReference type="ARBA" id="ARBA00047846"/>
    </source>
</evidence>
<dbReference type="PANTHER" id="PTHR12835:SF5">
    <property type="entry name" value="BIOTIN--PROTEIN LIGASE"/>
    <property type="match status" value="1"/>
</dbReference>
<dbReference type="SUPFAM" id="SSF55681">
    <property type="entry name" value="Class II aaRS and biotin synthetases"/>
    <property type="match status" value="1"/>
</dbReference>
<dbReference type="GO" id="GO:0004077">
    <property type="term" value="F:biotin--[biotin carboxyl-carrier protein] ligase activity"/>
    <property type="evidence" value="ECO:0007669"/>
    <property type="project" value="UniProtKB-EC"/>
</dbReference>
<dbReference type="EMBL" id="CP009238">
    <property type="protein sequence ID" value="AIL31999.1"/>
    <property type="molecule type" value="Genomic_DNA"/>
</dbReference>
<evidence type="ECO:0000313" key="9">
    <source>
        <dbReference type="EMBL" id="AIL31999.1"/>
    </source>
</evidence>
<feature type="domain" description="Biotin protein ligase C-terminal" evidence="7">
    <location>
        <begin position="248"/>
        <end position="281"/>
    </location>
</feature>
<reference evidence="9 10" key="1">
    <citation type="journal article" date="2014" name="BMC Genomics">
        <title>A genomic perspective on a new bacterial genus and species from the Alcaligenaceae family, Basilea psittacipulmonis.</title>
        <authorList>
            <person name="Whiteson K.L."/>
            <person name="Hernandez D."/>
            <person name="Lazarevic V."/>
            <person name="Gaia N."/>
            <person name="Farinelli L."/>
            <person name="Francois P."/>
            <person name="Pilo P."/>
            <person name="Frey J."/>
            <person name="Schrenzel J."/>
        </authorList>
    </citation>
    <scope>NUCLEOTIDE SEQUENCE [LARGE SCALE GENOMIC DNA]</scope>
    <source>
        <strain evidence="9 10">DSM 24701</strain>
    </source>
</reference>
<protein>
    <recommendedName>
        <fullName evidence="5">biotin--[biotin carboxyl-carrier protein] ligase</fullName>
        <ecNumber evidence="5">6.3.4.15</ecNumber>
    </recommendedName>
</protein>
<keyword evidence="4" id="KW-0092">Biotin</keyword>
<dbReference type="InterPro" id="IPR003142">
    <property type="entry name" value="BPL_C"/>
</dbReference>
<dbReference type="CDD" id="cd16442">
    <property type="entry name" value="BPL"/>
    <property type="match status" value="1"/>
</dbReference>
<feature type="domain" description="BPL/LPL catalytic" evidence="8">
    <location>
        <begin position="55"/>
        <end position="156"/>
    </location>
</feature>
<dbReference type="GO" id="GO:0005737">
    <property type="term" value="C:cytoplasm"/>
    <property type="evidence" value="ECO:0007669"/>
    <property type="project" value="TreeGrafter"/>
</dbReference>
<dbReference type="HOGENOM" id="CLU_051096_5_1_4"/>
<dbReference type="Pfam" id="PF03099">
    <property type="entry name" value="BPL_LplA_LipB"/>
    <property type="match status" value="1"/>
</dbReference>
<dbReference type="InterPro" id="IPR004408">
    <property type="entry name" value="Biotin_CoA_COase_ligase"/>
</dbReference>
<dbReference type="Pfam" id="PF02237">
    <property type="entry name" value="BPL_C"/>
    <property type="match status" value="1"/>
</dbReference>
<dbReference type="Gene3D" id="3.30.930.10">
    <property type="entry name" value="Bira Bifunctional Protein, Domain 2"/>
    <property type="match status" value="1"/>
</dbReference>
<evidence type="ECO:0000256" key="3">
    <source>
        <dbReference type="ARBA" id="ARBA00022840"/>
    </source>
</evidence>
<dbReference type="OrthoDB" id="9807064at2"/>
<organism evidence="9 10">
    <name type="scientific">Basilea psittacipulmonis DSM 24701</name>
    <dbReference type="NCBI Taxonomy" id="1072685"/>
    <lineage>
        <taxon>Bacteria</taxon>
        <taxon>Pseudomonadati</taxon>
        <taxon>Pseudomonadota</taxon>
        <taxon>Betaproteobacteria</taxon>
        <taxon>Burkholderiales</taxon>
        <taxon>Alcaligenaceae</taxon>
        <taxon>Basilea</taxon>
    </lineage>
</organism>
<evidence type="ECO:0000256" key="2">
    <source>
        <dbReference type="ARBA" id="ARBA00022741"/>
    </source>
</evidence>
<dbReference type="STRING" id="1072685.IX83_00470"/>
<keyword evidence="1" id="KW-0436">Ligase</keyword>
<dbReference type="AlphaFoldDB" id="A0A077DBF2"/>
<keyword evidence="10" id="KW-1185">Reference proteome</keyword>
<dbReference type="KEGG" id="bpsi:IX83_00470"/>
<evidence type="ECO:0000256" key="1">
    <source>
        <dbReference type="ARBA" id="ARBA00022598"/>
    </source>
</evidence>
<dbReference type="Gene3D" id="2.30.30.100">
    <property type="match status" value="1"/>
</dbReference>
<dbReference type="eggNOG" id="COG0340">
    <property type="taxonomic scope" value="Bacteria"/>
</dbReference>
<evidence type="ECO:0000259" key="8">
    <source>
        <dbReference type="Pfam" id="PF03099"/>
    </source>
</evidence>
<proteinExistence type="predicted"/>